<keyword evidence="1" id="KW-0493">Microtubule</keyword>
<feature type="binding site" evidence="5">
    <location>
        <begin position="193"/>
        <end position="200"/>
    </location>
    <ligand>
        <name>ATP</name>
        <dbReference type="ChEBI" id="CHEBI:30616"/>
    </ligand>
</feature>
<keyword evidence="2 5" id="KW-0547">Nucleotide-binding</keyword>
<keyword evidence="4 5" id="KW-0505">Motor protein</keyword>
<evidence type="ECO:0000313" key="8">
    <source>
        <dbReference type="EMBL" id="KAF3322134.1"/>
    </source>
</evidence>
<feature type="compositionally biased region" description="Basic and acidic residues" evidence="6">
    <location>
        <begin position="84"/>
        <end position="112"/>
    </location>
</feature>
<sequence length="1131" mass="125139">MDESSPPPPPTTIRRNPHRRARNTPFVPSSLSRFDATAVATTLQPFSLDEAPETLPPLPSPSFSPAKPSESTTSSNLNVFLRIRPTEIKPHPRPHPREKNPNLRARAKESPPKVKKKKKTEVCLAVNGPESVTLTIPKSKLVDTKRGSKNEVYDGFSFVFPPESLQTDVYDKVMNPLVKDFMGGKSALLVAMGPTGSGKTHTMFGSNREPGLVPLALKKIFFNGEKNSGQHSETHYFGYCRSFYLAMLEIYSVSGRGEKMIDLLSDNAELTLVQSTIKGLEEVPVSDLEGAERLVARGMSKRSTAATNANSQSRQIFFVFKFCYHSRSQCIITIRRANDVFDTGNDMPFGNGVLVIADLAGAERDKKTGNTGSRLGESHFINNTSMVFGQCLRSLLEHQRNPKRSLEMHYKNSLLTRYLKEYLEGKKRMTLILTVKPGEDDYVDTSYVLRQAAPYMKIKYTNNIEEVKAPPVRKRNIIAVVQQGNKKRRKVVGESHVDSTEAVVISEKVNSEKPEVVQATGDSLIPNTAVTVDTSACNGSLHAELDKAKRNEVIMTQFARAFWKTLKLYKDKLLKSENEVLSMRGIIIEKDRQIMELEGELAKLKLCQKQSEQAVSCLDENKVGSTDSVSEVLQLTETTDDFKHFKSLGYKNSSAGSSKKGTPSSSNSETASLSICLLENSLLSDCEQATVPSIKEENEDKHTENPIDDVSEKSFDSTEPENFLNGNSTEKHCVEGDPLEMVCPDSNTDEGQMPSTENEKQSSVQLIKFARQSAGISGGGFAEVSGEKVLSFEGLAEEHFGYVDPLLMACPDSDIYEGQMLALEFETKPCTNTEFILACYSGEDFVKESGAEGDLSSECPIGEPVNDILEQAVSEAAPANIISSLNLCQTIQKAEVVLLKNNEIYDEDKSSNLELHEFSPDQILRDDLLQKVCPDSDADEEEILSTEKTTQFYVQHIEAKVSDIANFSPLVTEAKRQISEFVRQRNSSSGSYSAYGSETRKILSFEGSTDEGSDKTLEQTGVGEDAASSTASSRPEEIFQESQENQPIKSLIEVIGKENRASPPKPFIARKPKRRLRPASSMLLKEFTGPDMDPDIPKEGRGKTTAEEKTRSEGSMSLIQLLTRPIRENNI</sequence>
<feature type="region of interest" description="Disordered" evidence="6">
    <location>
        <begin position="1060"/>
        <end position="1131"/>
    </location>
</feature>
<feature type="domain" description="Kinesin motor" evidence="7">
    <location>
        <begin position="76"/>
        <end position="458"/>
    </location>
</feature>
<proteinExistence type="inferred from homology"/>
<dbReference type="InterPro" id="IPR027640">
    <property type="entry name" value="Kinesin-like_fam"/>
</dbReference>
<accession>A0A833QG89</accession>
<dbReference type="GO" id="GO:0005874">
    <property type="term" value="C:microtubule"/>
    <property type="evidence" value="ECO:0007669"/>
    <property type="project" value="UniProtKB-KW"/>
</dbReference>
<dbReference type="Proteomes" id="UP000623129">
    <property type="component" value="Unassembled WGS sequence"/>
</dbReference>
<dbReference type="GO" id="GO:0007018">
    <property type="term" value="P:microtubule-based movement"/>
    <property type="evidence" value="ECO:0007669"/>
    <property type="project" value="InterPro"/>
</dbReference>
<feature type="region of interest" description="Disordered" evidence="6">
    <location>
        <begin position="44"/>
        <end position="120"/>
    </location>
</feature>
<dbReference type="GO" id="GO:0008017">
    <property type="term" value="F:microtubule binding"/>
    <property type="evidence" value="ECO:0007669"/>
    <property type="project" value="InterPro"/>
</dbReference>
<comment type="caution">
    <text evidence="8">The sequence shown here is derived from an EMBL/GenBank/DDBJ whole genome shotgun (WGS) entry which is preliminary data.</text>
</comment>
<dbReference type="Pfam" id="PF00225">
    <property type="entry name" value="Kinesin"/>
    <property type="match status" value="1"/>
</dbReference>
<evidence type="ECO:0000256" key="5">
    <source>
        <dbReference type="PROSITE-ProRule" id="PRU00283"/>
    </source>
</evidence>
<feature type="compositionally biased region" description="Basic and acidic residues" evidence="6">
    <location>
        <begin position="694"/>
        <end position="716"/>
    </location>
</feature>
<dbReference type="InterPro" id="IPR001752">
    <property type="entry name" value="Kinesin_motor_dom"/>
</dbReference>
<evidence type="ECO:0000256" key="4">
    <source>
        <dbReference type="ARBA" id="ARBA00023175"/>
    </source>
</evidence>
<organism evidence="8 9">
    <name type="scientific">Carex littledalei</name>
    <dbReference type="NCBI Taxonomy" id="544730"/>
    <lineage>
        <taxon>Eukaryota</taxon>
        <taxon>Viridiplantae</taxon>
        <taxon>Streptophyta</taxon>
        <taxon>Embryophyta</taxon>
        <taxon>Tracheophyta</taxon>
        <taxon>Spermatophyta</taxon>
        <taxon>Magnoliopsida</taxon>
        <taxon>Liliopsida</taxon>
        <taxon>Poales</taxon>
        <taxon>Cyperaceae</taxon>
        <taxon>Cyperoideae</taxon>
        <taxon>Cariceae</taxon>
        <taxon>Carex</taxon>
        <taxon>Carex subgen. Euthyceras</taxon>
    </lineage>
</organism>
<keyword evidence="3 5" id="KW-0067">ATP-binding</keyword>
<dbReference type="PANTHER" id="PTHR24115">
    <property type="entry name" value="KINESIN-RELATED"/>
    <property type="match status" value="1"/>
</dbReference>
<evidence type="ECO:0000256" key="3">
    <source>
        <dbReference type="ARBA" id="ARBA00022840"/>
    </source>
</evidence>
<dbReference type="GO" id="GO:0003777">
    <property type="term" value="F:microtubule motor activity"/>
    <property type="evidence" value="ECO:0007669"/>
    <property type="project" value="InterPro"/>
</dbReference>
<dbReference type="SUPFAM" id="SSF52540">
    <property type="entry name" value="P-loop containing nucleoside triphosphate hydrolases"/>
    <property type="match status" value="1"/>
</dbReference>
<name>A0A833QG89_9POAL</name>
<dbReference type="PANTHER" id="PTHR24115:SF1008">
    <property type="entry name" value="KINESIN-LIKE PROTEIN SUBITO"/>
    <property type="match status" value="1"/>
</dbReference>
<feature type="region of interest" description="Disordered" evidence="6">
    <location>
        <begin position="1005"/>
        <end position="1045"/>
    </location>
</feature>
<feature type="region of interest" description="Disordered" evidence="6">
    <location>
        <begin position="1"/>
        <end position="30"/>
    </location>
</feature>
<feature type="compositionally biased region" description="Pro residues" evidence="6">
    <location>
        <begin position="1"/>
        <end position="11"/>
    </location>
</feature>
<evidence type="ECO:0000259" key="7">
    <source>
        <dbReference type="PROSITE" id="PS50067"/>
    </source>
</evidence>
<protein>
    <submittedName>
        <fullName evidence="8">Armadillo repeat-containing kinesin-like protein 3</fullName>
    </submittedName>
</protein>
<dbReference type="GO" id="GO:0005524">
    <property type="term" value="F:ATP binding"/>
    <property type="evidence" value="ECO:0007669"/>
    <property type="project" value="UniProtKB-UniRule"/>
</dbReference>
<dbReference type="OrthoDB" id="123929at2759"/>
<keyword evidence="9" id="KW-1185">Reference proteome</keyword>
<feature type="compositionally biased region" description="Basic residues" evidence="6">
    <location>
        <begin position="1068"/>
        <end position="1077"/>
    </location>
</feature>
<evidence type="ECO:0000256" key="6">
    <source>
        <dbReference type="SAM" id="MobiDB-lite"/>
    </source>
</evidence>
<gene>
    <name evidence="8" type="ORF">FCM35_KLT13275</name>
</gene>
<comment type="similarity">
    <text evidence="5">Belongs to the TRAFAC class myosin-kinesin ATPase superfamily. Kinesin family.</text>
</comment>
<evidence type="ECO:0000256" key="1">
    <source>
        <dbReference type="ARBA" id="ARBA00022701"/>
    </source>
</evidence>
<reference evidence="8" key="1">
    <citation type="submission" date="2020-01" db="EMBL/GenBank/DDBJ databases">
        <title>Genome sequence of Kobresia littledalei, the first chromosome-level genome in the family Cyperaceae.</title>
        <authorList>
            <person name="Qu G."/>
        </authorList>
    </citation>
    <scope>NUCLEOTIDE SEQUENCE</scope>
    <source>
        <strain evidence="8">C.B.Clarke</strain>
        <tissue evidence="8">Leaf</tissue>
    </source>
</reference>
<dbReference type="InterPro" id="IPR036961">
    <property type="entry name" value="Kinesin_motor_dom_sf"/>
</dbReference>
<dbReference type="AlphaFoldDB" id="A0A833QG89"/>
<dbReference type="InterPro" id="IPR027417">
    <property type="entry name" value="P-loop_NTPase"/>
</dbReference>
<dbReference type="GO" id="GO:0005634">
    <property type="term" value="C:nucleus"/>
    <property type="evidence" value="ECO:0007669"/>
    <property type="project" value="TreeGrafter"/>
</dbReference>
<dbReference type="GO" id="GO:0005871">
    <property type="term" value="C:kinesin complex"/>
    <property type="evidence" value="ECO:0007669"/>
    <property type="project" value="TreeGrafter"/>
</dbReference>
<dbReference type="EMBL" id="SWLB01000025">
    <property type="protein sequence ID" value="KAF3322134.1"/>
    <property type="molecule type" value="Genomic_DNA"/>
</dbReference>
<dbReference type="PROSITE" id="PS50067">
    <property type="entry name" value="KINESIN_MOTOR_2"/>
    <property type="match status" value="1"/>
</dbReference>
<feature type="compositionally biased region" description="Basic and acidic residues" evidence="6">
    <location>
        <begin position="1095"/>
        <end position="1112"/>
    </location>
</feature>
<dbReference type="PRINTS" id="PR00380">
    <property type="entry name" value="KINESINHEAVY"/>
</dbReference>
<feature type="region of interest" description="Disordered" evidence="6">
    <location>
        <begin position="691"/>
        <end position="729"/>
    </location>
</feature>
<dbReference type="GO" id="GO:0016887">
    <property type="term" value="F:ATP hydrolysis activity"/>
    <property type="evidence" value="ECO:0007669"/>
    <property type="project" value="TreeGrafter"/>
</dbReference>
<evidence type="ECO:0000313" key="9">
    <source>
        <dbReference type="Proteomes" id="UP000623129"/>
    </source>
</evidence>
<dbReference type="SMART" id="SM00129">
    <property type="entry name" value="KISc"/>
    <property type="match status" value="1"/>
</dbReference>
<dbReference type="Gene3D" id="3.40.850.10">
    <property type="entry name" value="Kinesin motor domain"/>
    <property type="match status" value="1"/>
</dbReference>
<evidence type="ECO:0000256" key="2">
    <source>
        <dbReference type="ARBA" id="ARBA00022741"/>
    </source>
</evidence>